<feature type="transmembrane region" description="Helical" evidence="1">
    <location>
        <begin position="134"/>
        <end position="152"/>
    </location>
</feature>
<feature type="transmembrane region" description="Helical" evidence="1">
    <location>
        <begin position="158"/>
        <end position="176"/>
    </location>
</feature>
<dbReference type="STRING" id="296218.AWN68_00110"/>
<dbReference type="Pfam" id="PF22765">
    <property type="entry name" value="DUF7010"/>
    <property type="match status" value="1"/>
</dbReference>
<dbReference type="AlphaFoldDB" id="A0A150XX08"/>
<reference evidence="2 3" key="1">
    <citation type="submission" date="2016-01" db="EMBL/GenBank/DDBJ databases">
        <title>Genome sequencing of Roseivirga echinicomitans KMM 6058.</title>
        <authorList>
            <person name="Selvaratnam C."/>
            <person name="Thevarajoo S."/>
            <person name="Goh K.M."/>
            <person name="Ee R."/>
            <person name="Chan K.-G."/>
            <person name="Chong C.S."/>
        </authorList>
    </citation>
    <scope>NUCLEOTIDE SEQUENCE [LARGE SCALE GENOMIC DNA]</scope>
    <source>
        <strain evidence="2 3">KMM 6058</strain>
    </source>
</reference>
<keyword evidence="1" id="KW-1133">Transmembrane helix</keyword>
<feature type="transmembrane region" description="Helical" evidence="1">
    <location>
        <begin position="86"/>
        <end position="103"/>
    </location>
</feature>
<proteinExistence type="predicted"/>
<dbReference type="EMBL" id="LRDB01000001">
    <property type="protein sequence ID" value="KYG83253.1"/>
    <property type="molecule type" value="Genomic_DNA"/>
</dbReference>
<keyword evidence="1" id="KW-0812">Transmembrane</keyword>
<sequence length="186" mass="21395">MESQKSFNTLRHEIIIQNKNGVNFILAASICWLLIAIVWQLPYSDKQRALFTFFCTAPLMPLAWIFSKVFKTVWKIENNPLNELGLWLNFAQLFYFPFVFIFFNQNPSQMVMALAIITGAHFFPYGWFYKTKSYSVMAGVISVGTAILGTRTIDTPSFFVAAFMVSCLLVLSLWTFSSYKSVRSQE</sequence>
<gene>
    <name evidence="2" type="ORF">AWN68_00110</name>
</gene>
<keyword evidence="3" id="KW-1185">Reference proteome</keyword>
<dbReference type="OrthoDB" id="3242785at2"/>
<feature type="transmembrane region" description="Helical" evidence="1">
    <location>
        <begin position="109"/>
        <end position="127"/>
    </location>
</feature>
<keyword evidence="1" id="KW-0472">Membrane</keyword>
<feature type="transmembrane region" description="Helical" evidence="1">
    <location>
        <begin position="49"/>
        <end position="66"/>
    </location>
</feature>
<evidence type="ECO:0000256" key="1">
    <source>
        <dbReference type="SAM" id="Phobius"/>
    </source>
</evidence>
<feature type="transmembrane region" description="Helical" evidence="1">
    <location>
        <begin position="21"/>
        <end position="43"/>
    </location>
</feature>
<protein>
    <submittedName>
        <fullName evidence="2">Uncharacterized protein</fullName>
    </submittedName>
</protein>
<accession>A0A150XX08</accession>
<dbReference type="Proteomes" id="UP000075615">
    <property type="component" value="Unassembled WGS sequence"/>
</dbReference>
<dbReference type="InterPro" id="IPR053824">
    <property type="entry name" value="DUF7010"/>
</dbReference>
<evidence type="ECO:0000313" key="2">
    <source>
        <dbReference type="EMBL" id="KYG83253.1"/>
    </source>
</evidence>
<evidence type="ECO:0000313" key="3">
    <source>
        <dbReference type="Proteomes" id="UP000075615"/>
    </source>
</evidence>
<organism evidence="2 3">
    <name type="scientific">Roseivirga echinicomitans</name>
    <dbReference type="NCBI Taxonomy" id="296218"/>
    <lineage>
        <taxon>Bacteria</taxon>
        <taxon>Pseudomonadati</taxon>
        <taxon>Bacteroidota</taxon>
        <taxon>Cytophagia</taxon>
        <taxon>Cytophagales</taxon>
        <taxon>Roseivirgaceae</taxon>
        <taxon>Roseivirga</taxon>
    </lineage>
</organism>
<name>A0A150XX08_9BACT</name>
<dbReference type="RefSeq" id="WP_068409816.1">
    <property type="nucleotide sequence ID" value="NZ_LRDB01000001.1"/>
</dbReference>
<comment type="caution">
    <text evidence="2">The sequence shown here is derived from an EMBL/GenBank/DDBJ whole genome shotgun (WGS) entry which is preliminary data.</text>
</comment>